<dbReference type="PANTHER" id="PTHR34069">
    <property type="entry name" value="3-OXOACYL-[ACYL-CARRIER-PROTEIN] SYNTHASE 3"/>
    <property type="match status" value="1"/>
</dbReference>
<name>A0A4R1FAT1_9NOCA</name>
<evidence type="ECO:0000313" key="4">
    <source>
        <dbReference type="EMBL" id="TCJ89884.1"/>
    </source>
</evidence>
<protein>
    <submittedName>
        <fullName evidence="4">3-oxoacyl-[acyl-carrier-protein] synthase-3</fullName>
    </submittedName>
</protein>
<evidence type="ECO:0000259" key="3">
    <source>
        <dbReference type="Pfam" id="PF08541"/>
    </source>
</evidence>
<dbReference type="Proteomes" id="UP000294856">
    <property type="component" value="Unassembled WGS sequence"/>
</dbReference>
<dbReference type="GO" id="GO:0016746">
    <property type="term" value="F:acyltransferase activity"/>
    <property type="evidence" value="ECO:0007669"/>
    <property type="project" value="UniProtKB-KW"/>
</dbReference>
<dbReference type="STRING" id="1210063.GCA_001612665_05754"/>
<dbReference type="EMBL" id="SMFR01000008">
    <property type="protein sequence ID" value="TCJ89884.1"/>
    <property type="molecule type" value="Genomic_DNA"/>
</dbReference>
<dbReference type="Pfam" id="PF08541">
    <property type="entry name" value="ACP_syn_III_C"/>
    <property type="match status" value="1"/>
</dbReference>
<dbReference type="AlphaFoldDB" id="A0A4R1FAT1"/>
<dbReference type="RefSeq" id="WP_067458164.1">
    <property type="nucleotide sequence ID" value="NZ_SMFR01000008.1"/>
</dbReference>
<dbReference type="InterPro" id="IPR013747">
    <property type="entry name" value="ACP_syn_III_C"/>
</dbReference>
<evidence type="ECO:0000256" key="1">
    <source>
        <dbReference type="ARBA" id="ARBA00022679"/>
    </source>
</evidence>
<evidence type="ECO:0000256" key="2">
    <source>
        <dbReference type="ARBA" id="ARBA00023315"/>
    </source>
</evidence>
<dbReference type="PANTHER" id="PTHR34069:SF2">
    <property type="entry name" value="BETA-KETOACYL-[ACYL-CARRIER-PROTEIN] SYNTHASE III"/>
    <property type="match status" value="1"/>
</dbReference>
<dbReference type="CDD" id="cd00827">
    <property type="entry name" value="init_cond_enzymes"/>
    <property type="match status" value="1"/>
</dbReference>
<dbReference type="InterPro" id="IPR016039">
    <property type="entry name" value="Thiolase-like"/>
</dbReference>
<keyword evidence="1" id="KW-0808">Transferase</keyword>
<gene>
    <name evidence="4" type="ORF">DFR71_6173</name>
</gene>
<dbReference type="SUPFAM" id="SSF53901">
    <property type="entry name" value="Thiolase-like"/>
    <property type="match status" value="1"/>
</dbReference>
<dbReference type="GO" id="GO:0044550">
    <property type="term" value="P:secondary metabolite biosynthetic process"/>
    <property type="evidence" value="ECO:0007669"/>
    <property type="project" value="TreeGrafter"/>
</dbReference>
<organism evidence="4 5">
    <name type="scientific">Nocardia alba</name>
    <dbReference type="NCBI Taxonomy" id="225051"/>
    <lineage>
        <taxon>Bacteria</taxon>
        <taxon>Bacillati</taxon>
        <taxon>Actinomycetota</taxon>
        <taxon>Actinomycetes</taxon>
        <taxon>Mycobacteriales</taxon>
        <taxon>Nocardiaceae</taxon>
        <taxon>Nocardia</taxon>
    </lineage>
</organism>
<proteinExistence type="predicted"/>
<accession>A0A4R1FAT1</accession>
<reference evidence="4 5" key="1">
    <citation type="submission" date="2019-03" db="EMBL/GenBank/DDBJ databases">
        <title>Genomic Encyclopedia of Type Strains, Phase IV (KMG-IV): sequencing the most valuable type-strain genomes for metagenomic binning, comparative biology and taxonomic classification.</title>
        <authorList>
            <person name="Goeker M."/>
        </authorList>
    </citation>
    <scope>NUCLEOTIDE SEQUENCE [LARGE SCALE GENOMIC DNA]</scope>
    <source>
        <strain evidence="4 5">DSM 44684</strain>
    </source>
</reference>
<evidence type="ECO:0000313" key="5">
    <source>
        <dbReference type="Proteomes" id="UP000294856"/>
    </source>
</evidence>
<dbReference type="Gene3D" id="3.40.47.10">
    <property type="match status" value="2"/>
</dbReference>
<keyword evidence="5" id="KW-1185">Reference proteome</keyword>
<dbReference type="OrthoDB" id="7055207at2"/>
<keyword evidence="2" id="KW-0012">Acyltransferase</keyword>
<comment type="caution">
    <text evidence="4">The sequence shown here is derived from an EMBL/GenBank/DDBJ whole genome shotgun (WGS) entry which is preliminary data.</text>
</comment>
<feature type="domain" description="Beta-ketoacyl-[acyl-carrier-protein] synthase III C-terminal" evidence="3">
    <location>
        <begin position="239"/>
        <end position="327"/>
    </location>
</feature>
<sequence>MYITATATDLPAPTPVHEEIALGRIDSRSARRLGIRSVCRSEQSGAESALRAGRTAISEAAISGDQVKLVLHASAYFQGYDMWSSAAYVQHGAVGNTCLTLDVAQLSNGGLASLELAGQFLSGRQDSASVLITTGDRFCEPGIDRWRTDPGTVFADGGTALLVSNSGGFAELLSVTGRGAPELEQMSRGADPAADAPLRSTPITIDHGREMLTRRYGLAELLKILQQGQLGVYDAALTGAGLAHEDIDWHVVPHLGVPKMRHQFFEPLGIEPDITNYEWGRTIGHLGAGDQIAGLHWLRQHRSIRPGSICALHGSGGGFYWSCAVIRFL</sequence>